<gene>
    <name evidence="1" type="ORF">DX912_02840</name>
</gene>
<evidence type="ECO:0000313" key="1">
    <source>
        <dbReference type="EMBL" id="RDY69695.1"/>
    </source>
</evidence>
<dbReference type="EMBL" id="QTJR01000001">
    <property type="protein sequence ID" value="RDY69695.1"/>
    <property type="molecule type" value="Genomic_DNA"/>
</dbReference>
<comment type="caution">
    <text evidence="1">The sequence shown here is derived from an EMBL/GenBank/DDBJ whole genome shotgun (WGS) entry which is preliminary data.</text>
</comment>
<evidence type="ECO:0000313" key="2">
    <source>
        <dbReference type="Proteomes" id="UP000256829"/>
    </source>
</evidence>
<organism evidence="1 2">
    <name type="scientific">Lysobacter soli</name>
    <dbReference type="NCBI Taxonomy" id="453783"/>
    <lineage>
        <taxon>Bacteria</taxon>
        <taxon>Pseudomonadati</taxon>
        <taxon>Pseudomonadota</taxon>
        <taxon>Gammaproteobacteria</taxon>
        <taxon>Lysobacterales</taxon>
        <taxon>Lysobacteraceae</taxon>
        <taxon>Lysobacter</taxon>
    </lineage>
</organism>
<reference evidence="1 2" key="1">
    <citation type="submission" date="2018-08" db="EMBL/GenBank/DDBJ databases">
        <title>Lysobacter soli KCTC 22011, whole genome shotgun sequence.</title>
        <authorList>
            <person name="Zhang X."/>
            <person name="Feng G."/>
            <person name="Zhu H."/>
        </authorList>
    </citation>
    <scope>NUCLEOTIDE SEQUENCE [LARGE SCALE GENOMIC DNA]</scope>
    <source>
        <strain evidence="1 2">KCTC 22011</strain>
    </source>
</reference>
<dbReference type="Proteomes" id="UP000256829">
    <property type="component" value="Unassembled WGS sequence"/>
</dbReference>
<proteinExistence type="predicted"/>
<name>A0A3D8VK44_9GAMM</name>
<keyword evidence="2" id="KW-1185">Reference proteome</keyword>
<accession>A0A3D8VK44</accession>
<sequence>MAVLLSLVGLSACAGMESRSTYVPEPRAPSLNDADDEYVAYVERIARRRGLEVVWVNVPHKTADQVAQATGEPK</sequence>
<dbReference type="AlphaFoldDB" id="A0A3D8VK44"/>
<protein>
    <submittedName>
        <fullName evidence="1">Uncharacterized protein</fullName>
    </submittedName>
</protein>